<dbReference type="EMBL" id="QHKM01000008">
    <property type="protein sequence ID" value="RAK63905.1"/>
    <property type="molecule type" value="Genomic_DNA"/>
</dbReference>
<evidence type="ECO:0008006" key="3">
    <source>
        <dbReference type="Google" id="ProtNLM"/>
    </source>
</evidence>
<dbReference type="AlphaFoldDB" id="A0A328BB90"/>
<reference evidence="2" key="1">
    <citation type="submission" date="2018-05" db="EMBL/GenBank/DDBJ databases">
        <authorList>
            <person name="Nie L."/>
        </authorList>
    </citation>
    <scope>NUCLEOTIDE SEQUENCE [LARGE SCALE GENOMIC DNA]</scope>
    <source>
        <strain evidence="2">NL</strain>
    </source>
</reference>
<accession>A0A328BB90</accession>
<keyword evidence="2" id="KW-1185">Reference proteome</keyword>
<evidence type="ECO:0000313" key="2">
    <source>
        <dbReference type="Proteomes" id="UP000248553"/>
    </source>
</evidence>
<sequence length="293" mass="33023">MREVNRLRPEASVLVQGSHGARAKGTETRYRHGALLALFDARGKRLTDFEFSHLLGIGSGHLAYSTPQTAAERLPEDIAVTYSGLARYGLLQVDDDERKIGVLGRNGQRLTPPRYLCLHAIAPNAIWAVRADSCAPYRLPSMSWDITYQLTYGLIDSLGHEIIPFGSGPLSLADDARLLRRRNAPPRRPTSNATGKPWYPESSAVRYYRLNGQPAFVGEFTDATSFWQGRAIVRVGNRYGIIDTLGTWVTPLTDDNLRMRPRPAAQVHRDRLTDPLRLFDPLDAARKWWWQEM</sequence>
<dbReference type="Proteomes" id="UP000248553">
    <property type="component" value="Unassembled WGS sequence"/>
</dbReference>
<evidence type="ECO:0000313" key="1">
    <source>
        <dbReference type="EMBL" id="RAK63905.1"/>
    </source>
</evidence>
<gene>
    <name evidence="1" type="ORF">DLM85_20380</name>
</gene>
<comment type="caution">
    <text evidence="1">The sequence shown here is derived from an EMBL/GenBank/DDBJ whole genome shotgun (WGS) entry which is preliminary data.</text>
</comment>
<organism evidence="1 2">
    <name type="scientific">Hymenobacter edaphi</name>
    <dbReference type="NCBI Taxonomy" id="2211146"/>
    <lineage>
        <taxon>Bacteria</taxon>
        <taxon>Pseudomonadati</taxon>
        <taxon>Bacteroidota</taxon>
        <taxon>Cytophagia</taxon>
        <taxon>Cytophagales</taxon>
        <taxon>Hymenobacteraceae</taxon>
        <taxon>Hymenobacter</taxon>
    </lineage>
</organism>
<name>A0A328BB90_9BACT</name>
<proteinExistence type="predicted"/>
<protein>
    <recommendedName>
        <fullName evidence="3">WG repeat-containing protein</fullName>
    </recommendedName>
</protein>